<evidence type="ECO:0000256" key="1">
    <source>
        <dbReference type="SAM" id="MobiDB-lite"/>
    </source>
</evidence>
<dbReference type="AlphaFoldDB" id="A0AAD5PEH6"/>
<gene>
    <name evidence="3" type="ORF">BDA99DRAFT_95167</name>
</gene>
<name>A0AAD5PEH6_9FUNG</name>
<feature type="transmembrane region" description="Helical" evidence="2">
    <location>
        <begin position="65"/>
        <end position="87"/>
    </location>
</feature>
<keyword evidence="2" id="KW-1133">Transmembrane helix</keyword>
<dbReference type="Proteomes" id="UP001209540">
    <property type="component" value="Unassembled WGS sequence"/>
</dbReference>
<comment type="caution">
    <text evidence="3">The sequence shown here is derived from an EMBL/GenBank/DDBJ whole genome shotgun (WGS) entry which is preliminary data.</text>
</comment>
<evidence type="ECO:0000313" key="3">
    <source>
        <dbReference type="EMBL" id="KAI9259530.1"/>
    </source>
</evidence>
<accession>A0AAD5PEH6</accession>
<feature type="compositionally biased region" description="Polar residues" evidence="1">
    <location>
        <begin position="130"/>
        <end position="150"/>
    </location>
</feature>
<keyword evidence="2" id="KW-0472">Membrane</keyword>
<keyword evidence="4" id="KW-1185">Reference proteome</keyword>
<sequence>MMLASSVGIAIFQTLFELFLTQQFKTLTPEEFAMANEYGAIANYLFIRDLPDGLRQTIIKCYSEALHLVFILPLVAAGLGFIATIFIKKVRFLGRHRKEEEIQEQKNDQQEDQGATTTVVVTQENEKRGSNATTASVENLDQQQFTTRTLPTDEEDKKVSKTVNTTTATTTKVVVGEEEEEQITNRIKSYMSYKH</sequence>
<evidence type="ECO:0000256" key="2">
    <source>
        <dbReference type="SAM" id="Phobius"/>
    </source>
</evidence>
<proteinExistence type="predicted"/>
<keyword evidence="2" id="KW-0812">Transmembrane</keyword>
<reference evidence="3" key="2">
    <citation type="submission" date="2023-02" db="EMBL/GenBank/DDBJ databases">
        <authorList>
            <consortium name="DOE Joint Genome Institute"/>
            <person name="Mondo S.J."/>
            <person name="Chang Y."/>
            <person name="Wang Y."/>
            <person name="Ahrendt S."/>
            <person name="Andreopoulos W."/>
            <person name="Barry K."/>
            <person name="Beard J."/>
            <person name="Benny G.L."/>
            <person name="Blankenship S."/>
            <person name="Bonito G."/>
            <person name="Cuomo C."/>
            <person name="Desiro A."/>
            <person name="Gervers K.A."/>
            <person name="Hundley H."/>
            <person name="Kuo A."/>
            <person name="LaButti K."/>
            <person name="Lang B.F."/>
            <person name="Lipzen A."/>
            <person name="O'Donnell K."/>
            <person name="Pangilinan J."/>
            <person name="Reynolds N."/>
            <person name="Sandor L."/>
            <person name="Smith M.W."/>
            <person name="Tsang A."/>
            <person name="Grigoriev I.V."/>
            <person name="Stajich J.E."/>
            <person name="Spatafora J.W."/>
        </authorList>
    </citation>
    <scope>NUCLEOTIDE SEQUENCE</scope>
    <source>
        <strain evidence="3">RSA 2281</strain>
    </source>
</reference>
<reference evidence="3" key="1">
    <citation type="journal article" date="2022" name="IScience">
        <title>Evolution of zygomycete secretomes and the origins of terrestrial fungal ecologies.</title>
        <authorList>
            <person name="Chang Y."/>
            <person name="Wang Y."/>
            <person name="Mondo S."/>
            <person name="Ahrendt S."/>
            <person name="Andreopoulos W."/>
            <person name="Barry K."/>
            <person name="Beard J."/>
            <person name="Benny G.L."/>
            <person name="Blankenship S."/>
            <person name="Bonito G."/>
            <person name="Cuomo C."/>
            <person name="Desiro A."/>
            <person name="Gervers K.A."/>
            <person name="Hundley H."/>
            <person name="Kuo A."/>
            <person name="LaButti K."/>
            <person name="Lang B.F."/>
            <person name="Lipzen A."/>
            <person name="O'Donnell K."/>
            <person name="Pangilinan J."/>
            <person name="Reynolds N."/>
            <person name="Sandor L."/>
            <person name="Smith M.E."/>
            <person name="Tsang A."/>
            <person name="Grigoriev I.V."/>
            <person name="Stajich J.E."/>
            <person name="Spatafora J.W."/>
        </authorList>
    </citation>
    <scope>NUCLEOTIDE SEQUENCE</scope>
    <source>
        <strain evidence="3">RSA 2281</strain>
    </source>
</reference>
<evidence type="ECO:0000313" key="4">
    <source>
        <dbReference type="Proteomes" id="UP001209540"/>
    </source>
</evidence>
<protein>
    <submittedName>
        <fullName evidence="3">Uncharacterized protein</fullName>
    </submittedName>
</protein>
<feature type="region of interest" description="Disordered" evidence="1">
    <location>
        <begin position="125"/>
        <end position="163"/>
    </location>
</feature>
<organism evidence="3 4">
    <name type="scientific">Phascolomyces articulosus</name>
    <dbReference type="NCBI Taxonomy" id="60185"/>
    <lineage>
        <taxon>Eukaryota</taxon>
        <taxon>Fungi</taxon>
        <taxon>Fungi incertae sedis</taxon>
        <taxon>Mucoromycota</taxon>
        <taxon>Mucoromycotina</taxon>
        <taxon>Mucoromycetes</taxon>
        <taxon>Mucorales</taxon>
        <taxon>Lichtheimiaceae</taxon>
        <taxon>Phascolomyces</taxon>
    </lineage>
</organism>
<dbReference type="EMBL" id="JAIXMP010000017">
    <property type="protein sequence ID" value="KAI9259530.1"/>
    <property type="molecule type" value="Genomic_DNA"/>
</dbReference>